<dbReference type="EMBL" id="DSZT01000006">
    <property type="protein sequence ID" value="HGU41325.1"/>
    <property type="molecule type" value="Genomic_DNA"/>
</dbReference>
<dbReference type="GO" id="GO:0003676">
    <property type="term" value="F:nucleic acid binding"/>
    <property type="evidence" value="ECO:0007669"/>
    <property type="project" value="InterPro"/>
</dbReference>
<comment type="similarity">
    <text evidence="1">Belongs to the argonaute family. Long pAgo subfamily.</text>
</comment>
<dbReference type="SMART" id="SM00950">
    <property type="entry name" value="Piwi"/>
    <property type="match status" value="1"/>
</dbReference>
<proteinExistence type="inferred from homology"/>
<evidence type="ECO:0000259" key="3">
    <source>
        <dbReference type="PROSITE" id="PS50822"/>
    </source>
</evidence>
<evidence type="ECO:0000256" key="1">
    <source>
        <dbReference type="ARBA" id="ARBA00035012"/>
    </source>
</evidence>
<feature type="domain" description="Piwi" evidence="3">
    <location>
        <begin position="199"/>
        <end position="490"/>
    </location>
</feature>
<protein>
    <recommendedName>
        <fullName evidence="2">Protein argonaute</fullName>
    </recommendedName>
</protein>
<dbReference type="Gene3D" id="3.30.420.10">
    <property type="entry name" value="Ribonuclease H-like superfamily/Ribonuclease H"/>
    <property type="match status" value="1"/>
</dbReference>
<name>A0A7C4VUN6_FERPE</name>
<dbReference type="EMBL" id="DTBH01000142">
    <property type="protein sequence ID" value="HGQ77564.1"/>
    <property type="molecule type" value="Genomic_DNA"/>
</dbReference>
<dbReference type="CDD" id="cd04659">
    <property type="entry name" value="Piwi_piwi-like_ProArk"/>
    <property type="match status" value="1"/>
</dbReference>
<gene>
    <name evidence="5" type="ORF">ENT72_00130</name>
    <name evidence="4" type="ORF">ENU12_06650</name>
</gene>
<dbReference type="PROSITE" id="PS50822">
    <property type="entry name" value="PIWI"/>
    <property type="match status" value="1"/>
</dbReference>
<dbReference type="InterPro" id="IPR003165">
    <property type="entry name" value="Piwi"/>
</dbReference>
<sequence length="502" mass="57662">MTGFQALYIEEPLLTFGENKQYIDPKMGLLAYGPCLHPNRKPISSSIRVGIIGSGETIDLTQQWIRKLHSEIPGKQENPRLFPDFPGFPKVFGCELRVLRECVEILTDAEIEKAINIPDFDRRVKAAANLFINKLRNLQVREPRPHVVICAIPQSILNRCETKEENERKLTPKEKELLKIFKKHREIGQTTLMQFGEEGVLDFIPEASDLRCLIKAKAMEMGIPTQLVKPRTLLSYPKDVMLQDEATRAWNFSVALYYKAEGYPWKLTEMTVGTCYVGITFYKDLTNPEGRMRTSMAQVFTHTGEGLVLRGGRAVLDETKSPHLSEVGAYQLMKDILQLYHEQMGQLPSRLVVHKSSRFWSDEISGFNKAAKDVKIKDYVTIFKRGRGIRFMRKKGKYPPLRGTVIKIGERNYIVFTQGWIPYFRTYPGLRVPVPLEIVEHYGDSPMETICREILALTKLSWNSADFCISEPVTLAYSRQVGRILAYVPEEVKPRPQYLFYM</sequence>
<dbReference type="SUPFAM" id="SSF53098">
    <property type="entry name" value="Ribonuclease H-like"/>
    <property type="match status" value="1"/>
</dbReference>
<evidence type="ECO:0000313" key="4">
    <source>
        <dbReference type="EMBL" id="HGQ77564.1"/>
    </source>
</evidence>
<evidence type="ECO:0000313" key="5">
    <source>
        <dbReference type="EMBL" id="HGU41325.1"/>
    </source>
</evidence>
<accession>A0A7C4VUN6</accession>
<evidence type="ECO:0000256" key="2">
    <source>
        <dbReference type="ARBA" id="ARBA00035032"/>
    </source>
</evidence>
<dbReference type="InterPro" id="IPR036397">
    <property type="entry name" value="RNaseH_sf"/>
</dbReference>
<organism evidence="5">
    <name type="scientific">Fervidobacterium pennivorans</name>
    <dbReference type="NCBI Taxonomy" id="93466"/>
    <lineage>
        <taxon>Bacteria</taxon>
        <taxon>Thermotogati</taxon>
        <taxon>Thermotogota</taxon>
        <taxon>Thermotogae</taxon>
        <taxon>Thermotogales</taxon>
        <taxon>Fervidobacteriaceae</taxon>
        <taxon>Fervidobacterium</taxon>
    </lineage>
</organism>
<reference evidence="5" key="1">
    <citation type="journal article" date="2020" name="mSystems">
        <title>Genome- and Community-Level Interaction Insights into Carbon Utilization and Element Cycling Functions of Hydrothermarchaeota in Hydrothermal Sediment.</title>
        <authorList>
            <person name="Zhou Z."/>
            <person name="Liu Y."/>
            <person name="Xu W."/>
            <person name="Pan J."/>
            <person name="Luo Z.H."/>
            <person name="Li M."/>
        </authorList>
    </citation>
    <scope>NUCLEOTIDE SEQUENCE [LARGE SCALE GENOMIC DNA]</scope>
    <source>
        <strain evidence="5">SpSt-604</strain>
        <strain evidence="4">SpSt-640</strain>
    </source>
</reference>
<dbReference type="InterPro" id="IPR012337">
    <property type="entry name" value="RNaseH-like_sf"/>
</dbReference>
<comment type="caution">
    <text evidence="5">The sequence shown here is derived from an EMBL/GenBank/DDBJ whole genome shotgun (WGS) entry which is preliminary data.</text>
</comment>
<dbReference type="AlphaFoldDB" id="A0A7C4VUN6"/>